<keyword evidence="2" id="KW-1185">Reference proteome</keyword>
<dbReference type="AlphaFoldDB" id="A0A0D3FT96"/>
<dbReference type="HOGENOM" id="CLU_1398394_0_0_1"/>
<reference evidence="1" key="2">
    <citation type="submission" date="2015-03" db="UniProtKB">
        <authorList>
            <consortium name="EnsemblPlants"/>
        </authorList>
    </citation>
    <scope>IDENTIFICATION</scope>
</reference>
<dbReference type="Gramene" id="OBART04G04870.1">
    <property type="protein sequence ID" value="OBART04G04870.1"/>
    <property type="gene ID" value="OBART04G04870"/>
</dbReference>
<accession>A0A0D3FT96</accession>
<dbReference type="PaxDb" id="65489-OBART04G04870.1"/>
<reference evidence="1" key="1">
    <citation type="journal article" date="2009" name="Rice">
        <title>De Novo Next Generation Sequencing of Plant Genomes.</title>
        <authorList>
            <person name="Rounsley S."/>
            <person name="Marri P.R."/>
            <person name="Yu Y."/>
            <person name="He R."/>
            <person name="Sisneros N."/>
            <person name="Goicoechea J.L."/>
            <person name="Lee S.J."/>
            <person name="Angelova A."/>
            <person name="Kudrna D."/>
            <person name="Luo M."/>
            <person name="Affourtit J."/>
            <person name="Desany B."/>
            <person name="Knight J."/>
            <person name="Niazi F."/>
            <person name="Egholm M."/>
            <person name="Wing R.A."/>
        </authorList>
    </citation>
    <scope>NUCLEOTIDE SEQUENCE [LARGE SCALE GENOMIC DNA]</scope>
    <source>
        <strain evidence="1">cv. IRGC 105608</strain>
    </source>
</reference>
<dbReference type="Proteomes" id="UP000026960">
    <property type="component" value="Chromosome 4"/>
</dbReference>
<name>A0A0D3FT96_9ORYZ</name>
<dbReference type="EnsemblPlants" id="OBART04G04870.1">
    <property type="protein sequence ID" value="OBART04G04870.1"/>
    <property type="gene ID" value="OBART04G04870"/>
</dbReference>
<organism evidence="1">
    <name type="scientific">Oryza barthii</name>
    <dbReference type="NCBI Taxonomy" id="65489"/>
    <lineage>
        <taxon>Eukaryota</taxon>
        <taxon>Viridiplantae</taxon>
        <taxon>Streptophyta</taxon>
        <taxon>Embryophyta</taxon>
        <taxon>Tracheophyta</taxon>
        <taxon>Spermatophyta</taxon>
        <taxon>Magnoliopsida</taxon>
        <taxon>Liliopsida</taxon>
        <taxon>Poales</taxon>
        <taxon>Poaceae</taxon>
        <taxon>BOP clade</taxon>
        <taxon>Oryzoideae</taxon>
        <taxon>Oryzeae</taxon>
        <taxon>Oryzinae</taxon>
        <taxon>Oryza</taxon>
    </lineage>
</organism>
<proteinExistence type="predicted"/>
<protein>
    <submittedName>
        <fullName evidence="1">Uncharacterized protein</fullName>
    </submittedName>
</protein>
<evidence type="ECO:0000313" key="1">
    <source>
        <dbReference type="EnsemblPlants" id="OBART04G04870.1"/>
    </source>
</evidence>
<sequence>MPLLPSLLFSGPLPPPPPTIYGETKLAATVTEEHMTFRSKPGNGQGNGGEGPRLISDGQILSDACRYWKGAAHGEWEARPHRVRPPHLVIPQQLDRDGVGEPVLLERCKQAHRRYAPRHPSVVAYSTADHLPPSSTALLKGNYRARARGGIGAHLLLGLRSKETELELKEAASDLQHKEAACKMPPVRAHAKGMRRHCDVLAVLRRRKLGWAASACFNEGRSPGEKIVRGADCVRQEID</sequence>
<evidence type="ECO:0000313" key="2">
    <source>
        <dbReference type="Proteomes" id="UP000026960"/>
    </source>
</evidence>